<proteinExistence type="predicted"/>
<dbReference type="RefSeq" id="WP_115692386.1">
    <property type="nucleotide sequence ID" value="NZ_CP031417.1"/>
</dbReference>
<evidence type="ECO:0000313" key="3">
    <source>
        <dbReference type="Proteomes" id="UP000254889"/>
    </source>
</evidence>
<evidence type="ECO:0000259" key="1">
    <source>
        <dbReference type="Pfam" id="PF13449"/>
    </source>
</evidence>
<dbReference type="KEGG" id="ptaw:DW352_16630"/>
<evidence type="ECO:0000313" key="2">
    <source>
        <dbReference type="EMBL" id="AXK82007.1"/>
    </source>
</evidence>
<dbReference type="OrthoDB" id="9798693at2"/>
<organism evidence="2 3">
    <name type="scientific">Pseudolabrys taiwanensis</name>
    <dbReference type="NCBI Taxonomy" id="331696"/>
    <lineage>
        <taxon>Bacteria</taxon>
        <taxon>Pseudomonadati</taxon>
        <taxon>Pseudomonadota</taxon>
        <taxon>Alphaproteobacteria</taxon>
        <taxon>Hyphomicrobiales</taxon>
        <taxon>Xanthobacteraceae</taxon>
        <taxon>Pseudolabrys</taxon>
    </lineage>
</organism>
<gene>
    <name evidence="2" type="ORF">DW352_16630</name>
</gene>
<dbReference type="Proteomes" id="UP000254889">
    <property type="component" value="Chromosome"/>
</dbReference>
<name>A0A345ZYL0_9HYPH</name>
<accession>A0A345ZYL0</accession>
<dbReference type="EMBL" id="CP031417">
    <property type="protein sequence ID" value="AXK82007.1"/>
    <property type="molecule type" value="Genomic_DNA"/>
</dbReference>
<sequence>MKLTRRRGLIAGFSLVVFVAVAASLAWGQLQRYALEPVAITVEATPITSFDTRDPAQLRFGALMFRGGLALTSKHPAFGGISGLHMEPDGAHFIAVTDRGSWLRGRIVYDSNGKPAGIADAELAPILGADGTPLAAHKWFDSESLAERDGMLYVGIERVEQIVRFNYRRDGLKARGEVMKVPADFKTFTNNKSLECLAVPPHGAPHADELIAVTEESLDADGNLRAFVLKGAATERFSVKRSDEFDVSDCTVLPPGDLLLLERRYSIARGVAMRLRRVPLAAIKEGAVVDGQALIQADLAYQIDNMEGVGIHRTPQGETVLTLVSDDNFAPIQRNLLLQFTLAE</sequence>
<dbReference type="Pfam" id="PF13449">
    <property type="entry name" value="Phytase-like"/>
    <property type="match status" value="1"/>
</dbReference>
<protein>
    <submittedName>
        <fullName evidence="2">Twin-arginine translocation pathway signal</fullName>
    </submittedName>
</protein>
<feature type="domain" description="Phytase-like" evidence="1">
    <location>
        <begin position="77"/>
        <end position="329"/>
    </location>
</feature>
<dbReference type="InterPro" id="IPR014567">
    <property type="entry name" value="UCP031900"/>
</dbReference>
<dbReference type="PIRSF" id="PIRSF031900">
    <property type="entry name" value="UCP031900"/>
    <property type="match status" value="1"/>
</dbReference>
<reference evidence="2 3" key="1">
    <citation type="submission" date="2018-07" db="EMBL/GenBank/DDBJ databases">
        <authorList>
            <person name="Quirk P.G."/>
            <person name="Krulwich T.A."/>
        </authorList>
    </citation>
    <scope>NUCLEOTIDE SEQUENCE [LARGE SCALE GENOMIC DNA]</scope>
    <source>
        <strain evidence="2 3">CC-BB4</strain>
    </source>
</reference>
<keyword evidence="3" id="KW-1185">Reference proteome</keyword>
<dbReference type="AlphaFoldDB" id="A0A345ZYL0"/>
<dbReference type="InterPro" id="IPR027372">
    <property type="entry name" value="Phytase-like_dom"/>
</dbReference>